<protein>
    <submittedName>
        <fullName evidence="2">Metallophosphoesterase family protein</fullName>
    </submittedName>
</protein>
<dbReference type="Proteomes" id="UP001596432">
    <property type="component" value="Unassembled WGS sequence"/>
</dbReference>
<dbReference type="Gene3D" id="3.60.21.10">
    <property type="match status" value="1"/>
</dbReference>
<comment type="caution">
    <text evidence="2">The sequence shown here is derived from an EMBL/GenBank/DDBJ whole genome shotgun (WGS) entry which is preliminary data.</text>
</comment>
<dbReference type="InterPro" id="IPR050126">
    <property type="entry name" value="Ap4A_hydrolase"/>
</dbReference>
<accession>A0ABD5Y8S9</accession>
<keyword evidence="3" id="KW-1185">Reference proteome</keyword>
<dbReference type="InterPro" id="IPR029052">
    <property type="entry name" value="Metallo-depent_PP-like"/>
</dbReference>
<evidence type="ECO:0000313" key="2">
    <source>
        <dbReference type="EMBL" id="MFC7140814.1"/>
    </source>
</evidence>
<dbReference type="InterPro" id="IPR020935">
    <property type="entry name" value="PdiEstase_YfcE_CS"/>
</dbReference>
<evidence type="ECO:0000313" key="3">
    <source>
        <dbReference type="Proteomes" id="UP001596432"/>
    </source>
</evidence>
<name>A0ABD5Y8S9_9EURY</name>
<gene>
    <name evidence="2" type="ORF">ACFQMA_13400</name>
</gene>
<dbReference type="PANTHER" id="PTHR42850">
    <property type="entry name" value="METALLOPHOSPHOESTERASE"/>
    <property type="match status" value="1"/>
</dbReference>
<dbReference type="InterPro" id="IPR024654">
    <property type="entry name" value="Calcineurin-like_PHP_lpxH"/>
</dbReference>
<evidence type="ECO:0000259" key="1">
    <source>
        <dbReference type="Pfam" id="PF12850"/>
    </source>
</evidence>
<organism evidence="2 3">
    <name type="scientific">Halosimplex aquaticum</name>
    <dbReference type="NCBI Taxonomy" id="3026162"/>
    <lineage>
        <taxon>Archaea</taxon>
        <taxon>Methanobacteriati</taxon>
        <taxon>Methanobacteriota</taxon>
        <taxon>Stenosarchaea group</taxon>
        <taxon>Halobacteria</taxon>
        <taxon>Halobacteriales</taxon>
        <taxon>Haloarculaceae</taxon>
        <taxon>Halosimplex</taxon>
    </lineage>
</organism>
<dbReference type="SUPFAM" id="SSF56300">
    <property type="entry name" value="Metallo-dependent phosphatases"/>
    <property type="match status" value="1"/>
</dbReference>
<dbReference type="PIRSF" id="PIRSF000883">
    <property type="entry name" value="Pesterase_MJ0912"/>
    <property type="match status" value="1"/>
</dbReference>
<dbReference type="RefSeq" id="WP_274321902.1">
    <property type="nucleotide sequence ID" value="NZ_CP118158.1"/>
</dbReference>
<dbReference type="PROSITE" id="PS01269">
    <property type="entry name" value="UPF0025"/>
    <property type="match status" value="1"/>
</dbReference>
<dbReference type="AlphaFoldDB" id="A0ABD5Y8S9"/>
<dbReference type="PANTHER" id="PTHR42850:SF2">
    <property type="entry name" value="BLL5683 PROTEIN"/>
    <property type="match status" value="1"/>
</dbReference>
<sequence>MKVGVISDVHGNLPALEAVLEDMPPVDRLVCAGDVVGYNPWHAECVAAIRGEGQTELSDEAAAMLPDGEVPTVMGNHDRAVAFDQAYGFNDMAATAVDHARETCSEDQLAWLGELPEQRLVCDGRMRLVHGHPNDPDRYTYPEEYSADMLGSEDVLVMGHTHVQGHEIFDEGLVMNPGAVGQPRDGDPRAAYSLVDFDEQEIEARRVEYDVDRVVDAVREADLPLRIGTRLRSGQ</sequence>
<proteinExistence type="predicted"/>
<dbReference type="InterPro" id="IPR011152">
    <property type="entry name" value="Pesterase_MJ0912"/>
</dbReference>
<dbReference type="Pfam" id="PF12850">
    <property type="entry name" value="Metallophos_2"/>
    <property type="match status" value="1"/>
</dbReference>
<dbReference type="EMBL" id="JBHTAS010000001">
    <property type="protein sequence ID" value="MFC7140814.1"/>
    <property type="molecule type" value="Genomic_DNA"/>
</dbReference>
<feature type="domain" description="Calcineurin-like phosphoesterase" evidence="1">
    <location>
        <begin position="1"/>
        <end position="199"/>
    </location>
</feature>
<dbReference type="GeneID" id="78821119"/>
<reference evidence="2 3" key="1">
    <citation type="journal article" date="2019" name="Int. J. Syst. Evol. Microbiol.">
        <title>The Global Catalogue of Microorganisms (GCM) 10K type strain sequencing project: providing services to taxonomists for standard genome sequencing and annotation.</title>
        <authorList>
            <consortium name="The Broad Institute Genomics Platform"/>
            <consortium name="The Broad Institute Genome Sequencing Center for Infectious Disease"/>
            <person name="Wu L."/>
            <person name="Ma J."/>
        </authorList>
    </citation>
    <scope>NUCLEOTIDE SEQUENCE [LARGE SCALE GENOMIC DNA]</scope>
    <source>
        <strain evidence="2 3">XZYJT29</strain>
    </source>
</reference>